<name>A0A6J8B723_MYTCO</name>
<dbReference type="SMART" id="SM00238">
    <property type="entry name" value="BIR"/>
    <property type="match status" value="1"/>
</dbReference>
<dbReference type="GO" id="GO:0043027">
    <property type="term" value="F:cysteine-type endopeptidase inhibitor activity involved in apoptotic process"/>
    <property type="evidence" value="ECO:0007669"/>
    <property type="project" value="TreeGrafter"/>
</dbReference>
<dbReference type="OrthoDB" id="6104385at2759"/>
<dbReference type="PANTHER" id="PTHR10044:SF139">
    <property type="entry name" value="DEATH-ASSOCIATED INHIBITOR OF APOPTOSIS 2"/>
    <property type="match status" value="1"/>
</dbReference>
<dbReference type="Pfam" id="PF00653">
    <property type="entry name" value="BIR"/>
    <property type="match status" value="1"/>
</dbReference>
<dbReference type="InterPro" id="IPR050784">
    <property type="entry name" value="IAP"/>
</dbReference>
<dbReference type="AlphaFoldDB" id="A0A6J8B723"/>
<keyword evidence="2" id="KW-0812">Transmembrane</keyword>
<keyword evidence="2" id="KW-1133">Transmembrane helix</keyword>
<dbReference type="GO" id="GO:0005737">
    <property type="term" value="C:cytoplasm"/>
    <property type="evidence" value="ECO:0007669"/>
    <property type="project" value="TreeGrafter"/>
</dbReference>
<dbReference type="CDD" id="cd00022">
    <property type="entry name" value="BIR"/>
    <property type="match status" value="1"/>
</dbReference>
<proteinExistence type="predicted"/>
<evidence type="ECO:0000313" key="4">
    <source>
        <dbReference type="Proteomes" id="UP000507470"/>
    </source>
</evidence>
<feature type="transmembrane region" description="Helical" evidence="2">
    <location>
        <begin position="7"/>
        <end position="27"/>
    </location>
</feature>
<dbReference type="InterPro" id="IPR036179">
    <property type="entry name" value="Ig-like_dom_sf"/>
</dbReference>
<evidence type="ECO:0000313" key="3">
    <source>
        <dbReference type="EMBL" id="CAC5379748.1"/>
    </source>
</evidence>
<dbReference type="Gene3D" id="2.60.40.10">
    <property type="entry name" value="Immunoglobulins"/>
    <property type="match status" value="1"/>
</dbReference>
<feature type="compositionally biased region" description="Polar residues" evidence="1">
    <location>
        <begin position="215"/>
        <end position="224"/>
    </location>
</feature>
<dbReference type="EMBL" id="CACVKT020002747">
    <property type="protein sequence ID" value="CAC5379748.1"/>
    <property type="molecule type" value="Genomic_DNA"/>
</dbReference>
<dbReference type="PANTHER" id="PTHR10044">
    <property type="entry name" value="INHIBITOR OF APOPTOSIS"/>
    <property type="match status" value="1"/>
</dbReference>
<evidence type="ECO:0000256" key="1">
    <source>
        <dbReference type="SAM" id="MobiDB-lite"/>
    </source>
</evidence>
<keyword evidence="2" id="KW-0472">Membrane</keyword>
<dbReference type="SUPFAM" id="SSF57924">
    <property type="entry name" value="Inhibitor of apoptosis (IAP) repeat"/>
    <property type="match status" value="1"/>
</dbReference>
<protein>
    <submittedName>
        <fullName evidence="3">BIRC7_8</fullName>
    </submittedName>
</protein>
<feature type="region of interest" description="Disordered" evidence="1">
    <location>
        <begin position="194"/>
        <end position="233"/>
    </location>
</feature>
<dbReference type="PROSITE" id="PS50143">
    <property type="entry name" value="BIR_REPEAT_2"/>
    <property type="match status" value="1"/>
</dbReference>
<dbReference type="Gene3D" id="1.10.1170.10">
    <property type="entry name" value="Inhibitor Of Apoptosis Protein (2mihbC-IAP-1), Chain A"/>
    <property type="match status" value="1"/>
</dbReference>
<evidence type="ECO:0000256" key="2">
    <source>
        <dbReference type="SAM" id="Phobius"/>
    </source>
</evidence>
<dbReference type="SUPFAM" id="SSF48726">
    <property type="entry name" value="Immunoglobulin"/>
    <property type="match status" value="1"/>
</dbReference>
<dbReference type="InterPro" id="IPR013783">
    <property type="entry name" value="Ig-like_fold"/>
</dbReference>
<keyword evidence="4" id="KW-1185">Reference proteome</keyword>
<feature type="transmembrane region" description="Helical" evidence="2">
    <location>
        <begin position="149"/>
        <end position="172"/>
    </location>
</feature>
<gene>
    <name evidence="3" type="ORF">MCOR_15775</name>
</gene>
<dbReference type="Proteomes" id="UP000507470">
    <property type="component" value="Unassembled WGS sequence"/>
</dbReference>
<reference evidence="3 4" key="1">
    <citation type="submission" date="2020-06" db="EMBL/GenBank/DDBJ databases">
        <authorList>
            <person name="Li R."/>
            <person name="Bekaert M."/>
        </authorList>
    </citation>
    <scope>NUCLEOTIDE SEQUENCE [LARGE SCALE GENOMIC DNA]</scope>
    <source>
        <strain evidence="4">wild</strain>
    </source>
</reference>
<dbReference type="GO" id="GO:0043066">
    <property type="term" value="P:negative regulation of apoptotic process"/>
    <property type="evidence" value="ECO:0007669"/>
    <property type="project" value="TreeGrafter"/>
</dbReference>
<dbReference type="GO" id="GO:0005634">
    <property type="term" value="C:nucleus"/>
    <property type="evidence" value="ECO:0007669"/>
    <property type="project" value="TreeGrafter"/>
</dbReference>
<dbReference type="InterPro" id="IPR001370">
    <property type="entry name" value="BIR_rpt"/>
</dbReference>
<dbReference type="GO" id="GO:0051726">
    <property type="term" value="P:regulation of cell cycle"/>
    <property type="evidence" value="ECO:0007669"/>
    <property type="project" value="TreeGrafter"/>
</dbReference>
<organism evidence="3 4">
    <name type="scientific">Mytilus coruscus</name>
    <name type="common">Sea mussel</name>
    <dbReference type="NCBI Taxonomy" id="42192"/>
    <lineage>
        <taxon>Eukaryota</taxon>
        <taxon>Metazoa</taxon>
        <taxon>Spiralia</taxon>
        <taxon>Lophotrochozoa</taxon>
        <taxon>Mollusca</taxon>
        <taxon>Bivalvia</taxon>
        <taxon>Autobranchia</taxon>
        <taxon>Pteriomorphia</taxon>
        <taxon>Mytilida</taxon>
        <taxon>Mytiloidea</taxon>
        <taxon>Mytilidae</taxon>
        <taxon>Mytilinae</taxon>
        <taxon>Mytilus</taxon>
    </lineage>
</organism>
<accession>A0A6J8B723</accession>
<sequence>MTHRQQLVIILFLGNVFFCIAEIKWIVEKKVNNYGQNLKLFCKADNCCSANMTKRWFGGPQQTPLWLSSSKDSAEKSENAKYMFTIEKNGFGLVIKNITVEDINVTYKCSYNFEEASDMLYSSDAFSDKQENSEKNTIGQNSVENSSNYIPVIVPCVVVLFLLTCISIIVVWKYAKLNSLLFLCKQRRKKRKAGDDVENAQELENLTSEDKEKAQQSSENSLQENGIEANEINKGTTTDLTEEVIVEQTEALRKQKPKYPTFSSEELRIKSFTGVSHELSPRIFAKAGFFSYGRDNFVRCFHCGGALKDWKSGDDPLNEHAKWFPQCSFVKDNYIGKVQTPHQDGAHV</sequence>